<evidence type="ECO:0000256" key="1">
    <source>
        <dbReference type="SAM" id="Phobius"/>
    </source>
</evidence>
<dbReference type="Proteomes" id="UP000184476">
    <property type="component" value="Unassembled WGS sequence"/>
</dbReference>
<gene>
    <name evidence="2" type="ORF">SAMN05444392_1238</name>
</gene>
<accession>A0A1M5BFP6</accession>
<proteinExistence type="predicted"/>
<keyword evidence="1" id="KW-1133">Transmembrane helix</keyword>
<name>A0A1M5BFP6_9BACL</name>
<feature type="transmembrane region" description="Helical" evidence="1">
    <location>
        <begin position="80"/>
        <end position="98"/>
    </location>
</feature>
<organism evidence="2 3">
    <name type="scientific">Seinonella peptonophila</name>
    <dbReference type="NCBI Taxonomy" id="112248"/>
    <lineage>
        <taxon>Bacteria</taxon>
        <taxon>Bacillati</taxon>
        <taxon>Bacillota</taxon>
        <taxon>Bacilli</taxon>
        <taxon>Bacillales</taxon>
        <taxon>Thermoactinomycetaceae</taxon>
        <taxon>Seinonella</taxon>
    </lineage>
</organism>
<keyword evidence="3" id="KW-1185">Reference proteome</keyword>
<reference evidence="2 3" key="1">
    <citation type="submission" date="2016-11" db="EMBL/GenBank/DDBJ databases">
        <authorList>
            <person name="Jaros S."/>
            <person name="Januszkiewicz K."/>
            <person name="Wedrychowicz H."/>
        </authorList>
    </citation>
    <scope>NUCLEOTIDE SEQUENCE [LARGE SCALE GENOMIC DNA]</scope>
    <source>
        <strain evidence="2 3">DSM 44666</strain>
    </source>
</reference>
<evidence type="ECO:0000313" key="3">
    <source>
        <dbReference type="Proteomes" id="UP000184476"/>
    </source>
</evidence>
<keyword evidence="1" id="KW-0812">Transmembrane</keyword>
<feature type="transmembrane region" description="Helical" evidence="1">
    <location>
        <begin position="12"/>
        <end position="34"/>
    </location>
</feature>
<dbReference type="EMBL" id="FQVL01000023">
    <property type="protein sequence ID" value="SHF41269.1"/>
    <property type="molecule type" value="Genomic_DNA"/>
</dbReference>
<sequence>MVQKYNWKEFGIGLGISCCLSFGVGLVTFSGLELYSFLIDSYDYDFFFLLMFSLLACTFFVILVQWNSIWGGKSSERRHGVFLIPILLFIFLFLTEVVRF</sequence>
<evidence type="ECO:0000313" key="2">
    <source>
        <dbReference type="EMBL" id="SHF41269.1"/>
    </source>
</evidence>
<protein>
    <submittedName>
        <fullName evidence="2">Uncharacterized protein</fullName>
    </submittedName>
</protein>
<keyword evidence="1" id="KW-0472">Membrane</keyword>
<dbReference type="AlphaFoldDB" id="A0A1M5BFP6"/>
<feature type="transmembrane region" description="Helical" evidence="1">
    <location>
        <begin position="46"/>
        <end position="68"/>
    </location>
</feature>